<proteinExistence type="predicted"/>
<accession>A0ABY6CMC6</accession>
<sequence>MRTLKIRNRLIMGVLAIYLVSGLSSCVANKPQSAWMDLPHARELDQKKGKRSKKAYHQHYAKNHR</sequence>
<feature type="region of interest" description="Disordered" evidence="1">
    <location>
        <begin position="39"/>
        <end position="65"/>
    </location>
</feature>
<dbReference type="Proteomes" id="UP001065174">
    <property type="component" value="Chromosome"/>
</dbReference>
<evidence type="ECO:0000256" key="1">
    <source>
        <dbReference type="SAM" id="MobiDB-lite"/>
    </source>
</evidence>
<dbReference type="RefSeq" id="WP_262308330.1">
    <property type="nucleotide sequence ID" value="NZ_CP106679.1"/>
</dbReference>
<reference evidence="2" key="1">
    <citation type="submission" date="2022-09" db="EMBL/GenBank/DDBJ databases">
        <title>Comparative genomics and taxonomic characterization of three novel marine species of genus Reichenbachiella exhibiting antioxidant and polysaccharide degradation activities.</title>
        <authorList>
            <person name="Muhammad N."/>
            <person name="Lee Y.-J."/>
            <person name="Ko J."/>
            <person name="Kim S.-G."/>
        </authorList>
    </citation>
    <scope>NUCLEOTIDE SEQUENCE</scope>
    <source>
        <strain evidence="2">BKB1-1</strain>
    </source>
</reference>
<evidence type="ECO:0000313" key="3">
    <source>
        <dbReference type="Proteomes" id="UP001065174"/>
    </source>
</evidence>
<evidence type="ECO:0000313" key="2">
    <source>
        <dbReference type="EMBL" id="UXP30884.1"/>
    </source>
</evidence>
<organism evidence="2 3">
    <name type="scientific">Reichenbachiella agarivorans</name>
    <dbReference type="NCBI Taxonomy" id="2979464"/>
    <lineage>
        <taxon>Bacteria</taxon>
        <taxon>Pseudomonadati</taxon>
        <taxon>Bacteroidota</taxon>
        <taxon>Cytophagia</taxon>
        <taxon>Cytophagales</taxon>
        <taxon>Reichenbachiellaceae</taxon>
        <taxon>Reichenbachiella</taxon>
    </lineage>
</organism>
<gene>
    <name evidence="2" type="ORF">N6H18_11025</name>
</gene>
<dbReference type="PROSITE" id="PS51257">
    <property type="entry name" value="PROKAR_LIPOPROTEIN"/>
    <property type="match status" value="1"/>
</dbReference>
<protein>
    <submittedName>
        <fullName evidence="2">Uncharacterized protein</fullName>
    </submittedName>
</protein>
<dbReference type="EMBL" id="CP106679">
    <property type="protein sequence ID" value="UXP30884.1"/>
    <property type="molecule type" value="Genomic_DNA"/>
</dbReference>
<feature type="compositionally biased region" description="Basic residues" evidence="1">
    <location>
        <begin position="48"/>
        <end position="65"/>
    </location>
</feature>
<keyword evidence="3" id="KW-1185">Reference proteome</keyword>
<name>A0ABY6CMC6_9BACT</name>